<reference evidence="2 3" key="1">
    <citation type="submission" date="2024-06" db="EMBL/GenBank/DDBJ databases">
        <title>Sorghum-associated microbial communities from plants grown in Nebraska, USA.</title>
        <authorList>
            <person name="Schachtman D."/>
        </authorList>
    </citation>
    <scope>NUCLEOTIDE SEQUENCE [LARGE SCALE GENOMIC DNA]</scope>
    <source>
        <strain evidence="2 3">2709</strain>
    </source>
</reference>
<evidence type="ECO:0000313" key="2">
    <source>
        <dbReference type="EMBL" id="MET4578878.1"/>
    </source>
</evidence>
<dbReference type="EMBL" id="JBEPSH010000008">
    <property type="protein sequence ID" value="MET4578878.1"/>
    <property type="molecule type" value="Genomic_DNA"/>
</dbReference>
<accession>A0ABV2QEB0</accession>
<keyword evidence="1" id="KW-1133">Transmembrane helix</keyword>
<organism evidence="2 3">
    <name type="scientific">Ottowia thiooxydans</name>
    <dbReference type="NCBI Taxonomy" id="219182"/>
    <lineage>
        <taxon>Bacteria</taxon>
        <taxon>Pseudomonadati</taxon>
        <taxon>Pseudomonadota</taxon>
        <taxon>Betaproteobacteria</taxon>
        <taxon>Burkholderiales</taxon>
        <taxon>Comamonadaceae</taxon>
        <taxon>Ottowia</taxon>
    </lineage>
</organism>
<comment type="caution">
    <text evidence="2">The sequence shown here is derived from an EMBL/GenBank/DDBJ whole genome shotgun (WGS) entry which is preliminary data.</text>
</comment>
<feature type="transmembrane region" description="Helical" evidence="1">
    <location>
        <begin position="21"/>
        <end position="46"/>
    </location>
</feature>
<dbReference type="RefSeq" id="WP_354446510.1">
    <property type="nucleotide sequence ID" value="NZ_JBEPSH010000008.1"/>
</dbReference>
<dbReference type="Proteomes" id="UP001549320">
    <property type="component" value="Unassembled WGS sequence"/>
</dbReference>
<proteinExistence type="predicted"/>
<evidence type="ECO:0000256" key="1">
    <source>
        <dbReference type="SAM" id="Phobius"/>
    </source>
</evidence>
<keyword evidence="1" id="KW-0472">Membrane</keyword>
<keyword evidence="3" id="KW-1185">Reference proteome</keyword>
<protein>
    <submittedName>
        <fullName evidence="2">Uncharacterized protein</fullName>
    </submittedName>
</protein>
<gene>
    <name evidence="2" type="ORF">ABIE13_004001</name>
</gene>
<name>A0ABV2QEB0_9BURK</name>
<evidence type="ECO:0000313" key="3">
    <source>
        <dbReference type="Proteomes" id="UP001549320"/>
    </source>
</evidence>
<sequence length="92" mass="10103">MPNSKGLFVFLPSRRIFSSQGLVRVTLLCLFIVAATSVIVVVKAFIEFGDDNNYRLPKDSIAEIGLEGLKEPAFLRLPVGARASSNNESFSR</sequence>
<keyword evidence="1" id="KW-0812">Transmembrane</keyword>